<sequence>MTAPTSPRTPTARKTLPGSPSATTPNIIASGSPLQKIQWKGGNTSLPQQFLTRPEGAGGSANLAQTMPTMRQRLGEGTNDQRNQYLSPAASPLRAQHLTQVLPSLHLRPLQLQPGEQRHPLATFQMIFLRALQNEPNLTPPTPTQIPVDSTRIDRITHAMWQVVFQHDIMMKDVTTKASMLPQMKLRALAKLNYLPSWWILREVACSLMLRQSWLVNDGEMETLWRDTIDWCKRVEAKVGMQGDKVPAPKREASETSPAQEQTVKVET</sequence>
<name>A0ACC2IU36_9PLEO</name>
<evidence type="ECO:0000313" key="2">
    <source>
        <dbReference type="Proteomes" id="UP001153331"/>
    </source>
</evidence>
<organism evidence="1 2">
    <name type="scientific">Boeremia exigua</name>
    <dbReference type="NCBI Taxonomy" id="749465"/>
    <lineage>
        <taxon>Eukaryota</taxon>
        <taxon>Fungi</taxon>
        <taxon>Dikarya</taxon>
        <taxon>Ascomycota</taxon>
        <taxon>Pezizomycotina</taxon>
        <taxon>Dothideomycetes</taxon>
        <taxon>Pleosporomycetidae</taxon>
        <taxon>Pleosporales</taxon>
        <taxon>Pleosporineae</taxon>
        <taxon>Didymellaceae</taxon>
        <taxon>Boeremia</taxon>
    </lineage>
</organism>
<keyword evidence="2" id="KW-1185">Reference proteome</keyword>
<comment type="caution">
    <text evidence="1">The sequence shown here is derived from an EMBL/GenBank/DDBJ whole genome shotgun (WGS) entry which is preliminary data.</text>
</comment>
<accession>A0ACC2IU36</accession>
<dbReference type="Proteomes" id="UP001153331">
    <property type="component" value="Unassembled WGS sequence"/>
</dbReference>
<proteinExistence type="predicted"/>
<dbReference type="EMBL" id="JAPHNI010000015">
    <property type="protein sequence ID" value="KAJ8118573.1"/>
    <property type="molecule type" value="Genomic_DNA"/>
</dbReference>
<reference evidence="1" key="1">
    <citation type="submission" date="2022-11" db="EMBL/GenBank/DDBJ databases">
        <title>Genome Sequence of Boeremia exigua.</title>
        <authorList>
            <person name="Buettner E."/>
        </authorList>
    </citation>
    <scope>NUCLEOTIDE SEQUENCE</scope>
    <source>
        <strain evidence="1">CU02</strain>
    </source>
</reference>
<gene>
    <name evidence="1" type="ORF">OPT61_g476</name>
</gene>
<evidence type="ECO:0000313" key="1">
    <source>
        <dbReference type="EMBL" id="KAJ8118573.1"/>
    </source>
</evidence>
<protein>
    <submittedName>
        <fullName evidence="1">Uncharacterized protein</fullName>
    </submittedName>
</protein>